<dbReference type="SMART" id="SM00883">
    <property type="entry name" value="Cpn10"/>
    <property type="match status" value="1"/>
</dbReference>
<dbReference type="PRINTS" id="PR00297">
    <property type="entry name" value="CHAPERONIN10"/>
</dbReference>
<reference evidence="5 6" key="1">
    <citation type="submission" date="2015-05" db="EMBL/GenBank/DDBJ databases">
        <title>Complete genome sequence of Lactobacillus salivarius Ren, a probiotic strain with antitumor activity.</title>
        <authorList>
            <person name="Sun E."/>
            <person name="Zhao L."/>
            <person name="Liu S."/>
            <person name="Zhang M."/>
            <person name="Guo H."/>
            <person name="Ren F."/>
        </authorList>
    </citation>
    <scope>NUCLEOTIDE SEQUENCE [LARGE SCALE GENOMIC DNA]</scope>
    <source>
        <strain evidence="5 6">Ren</strain>
    </source>
</reference>
<dbReference type="InterPro" id="IPR020818">
    <property type="entry name" value="Chaperonin_GroES"/>
</dbReference>
<dbReference type="GO" id="GO:0005524">
    <property type="term" value="F:ATP binding"/>
    <property type="evidence" value="ECO:0007669"/>
    <property type="project" value="InterPro"/>
</dbReference>
<evidence type="ECO:0000313" key="5">
    <source>
        <dbReference type="EMBL" id="AKI04693.1"/>
    </source>
</evidence>
<dbReference type="GO" id="GO:0051087">
    <property type="term" value="F:protein-folding chaperone binding"/>
    <property type="evidence" value="ECO:0007669"/>
    <property type="project" value="TreeGrafter"/>
</dbReference>
<dbReference type="InterPro" id="IPR011032">
    <property type="entry name" value="GroES-like_sf"/>
</dbReference>
<dbReference type="FunFam" id="2.30.33.40:FF:000001">
    <property type="entry name" value="10 kDa chaperonin"/>
    <property type="match status" value="1"/>
</dbReference>
<dbReference type="GO" id="GO:0051082">
    <property type="term" value="F:unfolded protein binding"/>
    <property type="evidence" value="ECO:0007669"/>
    <property type="project" value="TreeGrafter"/>
</dbReference>
<evidence type="ECO:0000313" key="6">
    <source>
        <dbReference type="Proteomes" id="UP000035027"/>
    </source>
</evidence>
<comment type="subcellular location">
    <subcellularLocation>
        <location evidence="3">Cytoplasm</location>
    </subcellularLocation>
</comment>
<sequence length="99" mass="10783">MEGLDVLKPLGDRVVLKVQKEEEQSIGGIVIASNAKEKPTTGEVIAVGNGRILDNGQRVEPEVKVGQSVVFDKYAGSEVKYEGEEYLVIRENDIIAVID</sequence>
<dbReference type="PROSITE" id="PS00681">
    <property type="entry name" value="CHAPERONINS_CPN10"/>
    <property type="match status" value="1"/>
</dbReference>
<dbReference type="GO" id="GO:0046872">
    <property type="term" value="F:metal ion binding"/>
    <property type="evidence" value="ECO:0007669"/>
    <property type="project" value="TreeGrafter"/>
</dbReference>
<organism evidence="5 6">
    <name type="scientific">Ligilactobacillus salivarius str. Ren</name>
    <dbReference type="NCBI Taxonomy" id="1194971"/>
    <lineage>
        <taxon>Bacteria</taxon>
        <taxon>Bacillati</taxon>
        <taxon>Bacillota</taxon>
        <taxon>Bacilli</taxon>
        <taxon>Lactobacillales</taxon>
        <taxon>Lactobacillaceae</taxon>
        <taxon>Ligilactobacillus</taxon>
    </lineage>
</organism>
<dbReference type="HAMAP" id="MF_00580">
    <property type="entry name" value="CH10"/>
    <property type="match status" value="1"/>
</dbReference>
<comment type="subunit">
    <text evidence="3">Heptamer of 7 subunits arranged in a ring. Interacts with the chaperonin GroEL.</text>
</comment>
<keyword evidence="3" id="KW-0963">Cytoplasm</keyword>
<dbReference type="PANTHER" id="PTHR10772:SF58">
    <property type="entry name" value="CO-CHAPERONIN GROES"/>
    <property type="match status" value="1"/>
</dbReference>
<dbReference type="GO" id="GO:0005737">
    <property type="term" value="C:cytoplasm"/>
    <property type="evidence" value="ECO:0007669"/>
    <property type="project" value="UniProtKB-SubCell"/>
</dbReference>
<evidence type="ECO:0000256" key="1">
    <source>
        <dbReference type="ARBA" id="ARBA00006975"/>
    </source>
</evidence>
<dbReference type="NCBIfam" id="NF001534">
    <property type="entry name" value="PRK00364.2-5"/>
    <property type="match status" value="1"/>
</dbReference>
<dbReference type="InterPro" id="IPR037124">
    <property type="entry name" value="Chaperonin_GroES_sf"/>
</dbReference>
<protein>
    <recommendedName>
        <fullName evidence="3">Co-chaperonin GroES</fullName>
    </recommendedName>
    <alternativeName>
        <fullName evidence="3">10 kDa chaperonin</fullName>
    </alternativeName>
    <alternativeName>
        <fullName evidence="3">Chaperonin-10</fullName>
        <shortName evidence="3">Cpn10</shortName>
    </alternativeName>
</protein>
<comment type="similarity">
    <text evidence="1 3 4">Belongs to the GroES chaperonin family.</text>
</comment>
<dbReference type="SUPFAM" id="SSF50129">
    <property type="entry name" value="GroES-like"/>
    <property type="match status" value="1"/>
</dbReference>
<evidence type="ECO:0000256" key="2">
    <source>
        <dbReference type="ARBA" id="ARBA00023186"/>
    </source>
</evidence>
<dbReference type="CDD" id="cd00320">
    <property type="entry name" value="cpn10"/>
    <property type="match status" value="1"/>
</dbReference>
<dbReference type="PATRIC" id="fig|1194971.3.peg.1150"/>
<dbReference type="PANTHER" id="PTHR10772">
    <property type="entry name" value="10 KDA HEAT SHOCK PROTEIN"/>
    <property type="match status" value="1"/>
</dbReference>
<dbReference type="EMBL" id="CP011403">
    <property type="protein sequence ID" value="AKI04693.1"/>
    <property type="molecule type" value="Genomic_DNA"/>
</dbReference>
<dbReference type="Proteomes" id="UP000035027">
    <property type="component" value="Chromosome"/>
</dbReference>
<evidence type="ECO:0000256" key="4">
    <source>
        <dbReference type="RuleBase" id="RU000535"/>
    </source>
</evidence>
<comment type="function">
    <text evidence="3 4">Together with the chaperonin GroEL, plays an essential role in assisting protein folding. The GroEL-GroES system forms a nano-cage that allows encapsulation of the non-native substrate proteins and provides a physical environment optimized to promote and accelerate protein folding. GroES binds to the apical surface of the GroEL ring, thereby capping the opening of the GroEL channel.</text>
</comment>
<gene>
    <name evidence="3" type="primary">groES</name>
    <name evidence="3" type="synonym">groS</name>
    <name evidence="5" type="ORF">LsR_01146</name>
</gene>
<dbReference type="GO" id="GO:0044183">
    <property type="term" value="F:protein folding chaperone"/>
    <property type="evidence" value="ECO:0007669"/>
    <property type="project" value="InterPro"/>
</dbReference>
<name>A0A0F7PUT8_9LACO</name>
<proteinExistence type="inferred from homology"/>
<dbReference type="NCBIfam" id="NF001533">
    <property type="entry name" value="PRK00364.2-4"/>
    <property type="match status" value="1"/>
</dbReference>
<dbReference type="InterPro" id="IPR018369">
    <property type="entry name" value="Chaprnonin_Cpn10_CS"/>
</dbReference>
<dbReference type="Gene3D" id="2.30.33.40">
    <property type="entry name" value="GroES chaperonin"/>
    <property type="match status" value="1"/>
</dbReference>
<dbReference type="AlphaFoldDB" id="A0A0F7PUT8"/>
<evidence type="ECO:0000256" key="3">
    <source>
        <dbReference type="HAMAP-Rule" id="MF_00580"/>
    </source>
</evidence>
<dbReference type="NCBIfam" id="NF001531">
    <property type="entry name" value="PRK00364.2-2"/>
    <property type="match status" value="1"/>
</dbReference>
<accession>A0A0F7PUT8</accession>
<dbReference type="Pfam" id="PF00166">
    <property type="entry name" value="Cpn10"/>
    <property type="match status" value="1"/>
</dbReference>
<keyword evidence="2 3" id="KW-0143">Chaperone</keyword>